<dbReference type="InterPro" id="IPR008914">
    <property type="entry name" value="PEBP"/>
</dbReference>
<dbReference type="InterPro" id="IPR035810">
    <property type="entry name" value="PEBP_euk"/>
</dbReference>
<name>A0ABR1JPR4_9AGAR</name>
<evidence type="ECO:0008006" key="4">
    <source>
        <dbReference type="Google" id="ProtNLM"/>
    </source>
</evidence>
<organism evidence="2 3">
    <name type="scientific">Marasmiellus scandens</name>
    <dbReference type="NCBI Taxonomy" id="2682957"/>
    <lineage>
        <taxon>Eukaryota</taxon>
        <taxon>Fungi</taxon>
        <taxon>Dikarya</taxon>
        <taxon>Basidiomycota</taxon>
        <taxon>Agaricomycotina</taxon>
        <taxon>Agaricomycetes</taxon>
        <taxon>Agaricomycetidae</taxon>
        <taxon>Agaricales</taxon>
        <taxon>Marasmiineae</taxon>
        <taxon>Omphalotaceae</taxon>
        <taxon>Marasmiellus</taxon>
    </lineage>
</organism>
<evidence type="ECO:0000256" key="1">
    <source>
        <dbReference type="SAM" id="MobiDB-lite"/>
    </source>
</evidence>
<evidence type="ECO:0000313" key="2">
    <source>
        <dbReference type="EMBL" id="KAK7464751.1"/>
    </source>
</evidence>
<protein>
    <recommendedName>
        <fullName evidence="4">Flowering locus T</fullName>
    </recommendedName>
</protein>
<dbReference type="PANTHER" id="PTHR11362:SF82">
    <property type="entry name" value="PHOSPHATIDYLETHANOLAMINE-BINDING PROTEIN 4"/>
    <property type="match status" value="1"/>
</dbReference>
<dbReference type="CDD" id="cd00866">
    <property type="entry name" value="PEBP_euk"/>
    <property type="match status" value="1"/>
</dbReference>
<dbReference type="InterPro" id="IPR036610">
    <property type="entry name" value="PEBP-like_sf"/>
</dbReference>
<reference evidence="2 3" key="1">
    <citation type="submission" date="2024-01" db="EMBL/GenBank/DDBJ databases">
        <title>A draft genome for the cacao thread blight pathogen Marasmiellus scandens.</title>
        <authorList>
            <person name="Baruah I.K."/>
            <person name="Leung J."/>
            <person name="Bukari Y."/>
            <person name="Amoako-Attah I."/>
            <person name="Meinhardt L.W."/>
            <person name="Bailey B.A."/>
            <person name="Cohen S.P."/>
        </authorList>
    </citation>
    <scope>NUCLEOTIDE SEQUENCE [LARGE SCALE GENOMIC DNA]</scope>
    <source>
        <strain evidence="2 3">GH-19</strain>
    </source>
</reference>
<gene>
    <name evidence="2" type="ORF">VKT23_005958</name>
</gene>
<evidence type="ECO:0000313" key="3">
    <source>
        <dbReference type="Proteomes" id="UP001498398"/>
    </source>
</evidence>
<dbReference type="PANTHER" id="PTHR11362">
    <property type="entry name" value="PHOSPHATIDYLETHANOLAMINE-BINDING PROTEIN"/>
    <property type="match status" value="1"/>
</dbReference>
<dbReference type="Pfam" id="PF01161">
    <property type="entry name" value="PBP"/>
    <property type="match status" value="1"/>
</dbReference>
<feature type="region of interest" description="Disordered" evidence="1">
    <location>
        <begin position="1"/>
        <end position="23"/>
    </location>
</feature>
<dbReference type="SUPFAM" id="SSF49777">
    <property type="entry name" value="PEBP-like"/>
    <property type="match status" value="1"/>
</dbReference>
<sequence length="117" mass="12492">MVDLDAPSPTNHSNSQVRHFLGGNFRPSSAESVGSLQVRALGNSTPAVSEFKQPSPTSGLHRYVFLLYRQSPSFNGQTLVNASTPIQRFNITTFAEALDLGNPVGGTFMLVAAPDSV</sequence>
<feature type="compositionally biased region" description="Polar residues" evidence="1">
    <location>
        <begin position="8"/>
        <end position="17"/>
    </location>
</feature>
<dbReference type="Proteomes" id="UP001498398">
    <property type="component" value="Unassembled WGS sequence"/>
</dbReference>
<keyword evidence="3" id="KW-1185">Reference proteome</keyword>
<dbReference type="Gene3D" id="3.90.280.10">
    <property type="entry name" value="PEBP-like"/>
    <property type="match status" value="1"/>
</dbReference>
<proteinExistence type="predicted"/>
<dbReference type="EMBL" id="JBANRG010000007">
    <property type="protein sequence ID" value="KAK7464751.1"/>
    <property type="molecule type" value="Genomic_DNA"/>
</dbReference>
<comment type="caution">
    <text evidence="2">The sequence shown here is derived from an EMBL/GenBank/DDBJ whole genome shotgun (WGS) entry which is preliminary data.</text>
</comment>
<accession>A0ABR1JPR4</accession>